<organism evidence="7 8">
    <name type="scientific">Tremella mesenterica</name>
    <name type="common">Jelly fungus</name>
    <dbReference type="NCBI Taxonomy" id="5217"/>
    <lineage>
        <taxon>Eukaryota</taxon>
        <taxon>Fungi</taxon>
        <taxon>Dikarya</taxon>
        <taxon>Basidiomycota</taxon>
        <taxon>Agaricomycotina</taxon>
        <taxon>Tremellomycetes</taxon>
        <taxon>Tremellales</taxon>
        <taxon>Tremellaceae</taxon>
        <taxon>Tremella</taxon>
    </lineage>
</organism>
<comment type="similarity">
    <text evidence="2">Belongs to the peptidase M24B family.</text>
</comment>
<sequence>MSCTRVGRSISQSTNLPYLEDLLQLQAATEKNQFPLENEDEMEGRLRNVQSQITEAKLDWVVVPSEDEHQQSEEVGESEKRLLWISGFSGSAGTALIPSSHEQDALLFVDSRYWVQAEQQVPKQGWKVVRVGATGNAGRDSVVSGWVDYMIEEFQDGTRVGIDPRLISVTLARTIQDRLSEFASSSGLIATSDNLIDKVRGPPERSLGPINPYPLSLSGETTTSKLKRIRQTLSKRASGSSSRSYKPEWIYLLPTLPAIAWLLNYRCPSDVPFCPVAYAYLLLTKTRCVIFVDGRKVGDELRDKLEIDKVELRPYGVEEVGKVLQEELSKLKAADEKSHIKVWAPRECSWALASTTQSTQVNIIPCPVDVAKAIKNSMEQQGMRNAHLRDGRATVRWMSWLEGKIVKDGRPVGEWAAGQALNRFRAQEEYSAGLAFDNVSASGPNAASPHYIPQRGTDRIIDPDTTYVIDSGGQYLDGTIDTTRTLYLGKSPSDEIKRAYTRVLQGHLSVSTHNIPKNMPSDHLNMLARGPLYRDGLNFGHGIGHGVGTYLAVHEYPVSFPHAFSYEPGHITTVEPGYYKEGEFGIRIESTLLCKTVDTLSGTKDQWLNWERLTQVPIQTKMVDWKLMTKEMIKCLNEHNFSVEAALLPLLQDDRDKETRDWLKVNCKPKKIWPWT</sequence>
<evidence type="ECO:0000313" key="8">
    <source>
        <dbReference type="Proteomes" id="UP000289152"/>
    </source>
</evidence>
<evidence type="ECO:0000256" key="3">
    <source>
        <dbReference type="ARBA" id="ARBA00023211"/>
    </source>
</evidence>
<feature type="domain" description="Peptidase M24" evidence="4">
    <location>
        <begin position="382"/>
        <end position="595"/>
    </location>
</feature>
<keyword evidence="8" id="KW-1185">Reference proteome</keyword>
<dbReference type="Gene3D" id="3.40.350.10">
    <property type="entry name" value="Creatinase/prolidase N-terminal domain"/>
    <property type="match status" value="2"/>
</dbReference>
<comment type="caution">
    <text evidence="7">The sequence shown here is derived from an EMBL/GenBank/DDBJ whole genome shotgun (WGS) entry which is preliminary data.</text>
</comment>
<dbReference type="PANTHER" id="PTHR43763:SF17">
    <property type="entry name" value="AMINOPEPTIDASE P, CYTOPLASMIC-RELATED"/>
    <property type="match status" value="1"/>
</dbReference>
<dbReference type="SUPFAM" id="SSF53092">
    <property type="entry name" value="Creatinase/prolidase N-terminal domain"/>
    <property type="match status" value="1"/>
</dbReference>
<dbReference type="InterPro" id="IPR029149">
    <property type="entry name" value="Creatin/AminoP/Spt16_N"/>
</dbReference>
<dbReference type="Pfam" id="PF16188">
    <property type="entry name" value="Peptidase_M24_C"/>
    <property type="match status" value="1"/>
</dbReference>
<evidence type="ECO:0000259" key="4">
    <source>
        <dbReference type="Pfam" id="PF00557"/>
    </source>
</evidence>
<dbReference type="PANTHER" id="PTHR43763">
    <property type="entry name" value="XAA-PRO AMINOPEPTIDASE 1"/>
    <property type="match status" value="1"/>
</dbReference>
<dbReference type="SUPFAM" id="SSF55920">
    <property type="entry name" value="Creatinase/aminopeptidase"/>
    <property type="match status" value="1"/>
</dbReference>
<dbReference type="AlphaFoldDB" id="A0A4Q1BVT5"/>
<evidence type="ECO:0000313" key="7">
    <source>
        <dbReference type="EMBL" id="RXK42264.1"/>
    </source>
</evidence>
<dbReference type="InterPro" id="IPR032416">
    <property type="entry name" value="Peptidase_M24_C"/>
</dbReference>
<dbReference type="EMBL" id="SDIL01000002">
    <property type="protein sequence ID" value="RXK42264.1"/>
    <property type="molecule type" value="Genomic_DNA"/>
</dbReference>
<protein>
    <submittedName>
        <fullName evidence="7">Cytoplasmic protein</fullName>
    </submittedName>
</protein>
<dbReference type="InParanoid" id="A0A4Q1BVT5"/>
<evidence type="ECO:0000256" key="1">
    <source>
        <dbReference type="ARBA" id="ARBA00001936"/>
    </source>
</evidence>
<proteinExistence type="inferred from homology"/>
<comment type="cofactor">
    <cofactor evidence="1">
        <name>Mn(2+)</name>
        <dbReference type="ChEBI" id="CHEBI:29035"/>
    </cofactor>
</comment>
<dbReference type="InterPro" id="IPR036005">
    <property type="entry name" value="Creatinase/aminopeptidase-like"/>
</dbReference>
<dbReference type="Gene3D" id="3.90.230.10">
    <property type="entry name" value="Creatinase/methionine aminopeptidase superfamily"/>
    <property type="match status" value="1"/>
</dbReference>
<dbReference type="InterPro" id="IPR000587">
    <property type="entry name" value="Creatinase_N"/>
</dbReference>
<evidence type="ECO:0000259" key="5">
    <source>
        <dbReference type="Pfam" id="PF01321"/>
    </source>
</evidence>
<dbReference type="Pfam" id="PF00557">
    <property type="entry name" value="Peptidase_M24"/>
    <property type="match status" value="1"/>
</dbReference>
<evidence type="ECO:0000259" key="6">
    <source>
        <dbReference type="Pfam" id="PF16188"/>
    </source>
</evidence>
<reference evidence="7 8" key="1">
    <citation type="submission" date="2016-06" db="EMBL/GenBank/DDBJ databases">
        <title>Evolution of pathogenesis and genome organization in the Tremellales.</title>
        <authorList>
            <person name="Cuomo C."/>
            <person name="Litvintseva A."/>
            <person name="Heitman J."/>
            <person name="Chen Y."/>
            <person name="Sun S."/>
            <person name="Springer D."/>
            <person name="Dromer F."/>
            <person name="Young S."/>
            <person name="Zeng Q."/>
            <person name="Chapman S."/>
            <person name="Gujja S."/>
            <person name="Saif S."/>
            <person name="Birren B."/>
        </authorList>
    </citation>
    <scope>NUCLEOTIDE SEQUENCE [LARGE SCALE GENOMIC DNA]</scope>
    <source>
        <strain evidence="7 8">ATCC 28783</strain>
    </source>
</reference>
<dbReference type="OrthoDB" id="9995434at2759"/>
<dbReference type="Proteomes" id="UP000289152">
    <property type="component" value="Unassembled WGS sequence"/>
</dbReference>
<dbReference type="Pfam" id="PF16189">
    <property type="entry name" value="Creatinase_N_2"/>
    <property type="match status" value="1"/>
</dbReference>
<keyword evidence="3" id="KW-0464">Manganese</keyword>
<gene>
    <name evidence="7" type="ORF">M231_00254</name>
</gene>
<dbReference type="STRING" id="5217.A0A4Q1BVT5"/>
<name>A0A4Q1BVT5_TREME</name>
<dbReference type="InterPro" id="IPR000994">
    <property type="entry name" value="Pept_M24"/>
</dbReference>
<dbReference type="VEuPathDB" id="FungiDB:TREMEDRAFT_44774"/>
<dbReference type="FunFam" id="3.90.230.10:FF:000009">
    <property type="entry name" value="xaa-Pro aminopeptidase 2"/>
    <property type="match status" value="1"/>
</dbReference>
<dbReference type="GO" id="GO:0004177">
    <property type="term" value="F:aminopeptidase activity"/>
    <property type="evidence" value="ECO:0007669"/>
    <property type="project" value="UniProtKB-ARBA"/>
</dbReference>
<dbReference type="Pfam" id="PF01321">
    <property type="entry name" value="Creatinase_N"/>
    <property type="match status" value="1"/>
</dbReference>
<feature type="domain" description="Creatinase N-terminal" evidence="5">
    <location>
        <begin position="45"/>
        <end position="191"/>
    </location>
</feature>
<dbReference type="InterPro" id="IPR050422">
    <property type="entry name" value="X-Pro_aminopeptidase_P"/>
</dbReference>
<evidence type="ECO:0000256" key="2">
    <source>
        <dbReference type="ARBA" id="ARBA00008766"/>
    </source>
</evidence>
<feature type="domain" description="Peptidase M24 C-terminal" evidence="6">
    <location>
        <begin position="606"/>
        <end position="669"/>
    </location>
</feature>
<accession>A0A4Q1BVT5</accession>